<name>A0A8J7MH33_9BACT</name>
<gene>
    <name evidence="16" type="ORF">JIN82_16730</name>
</gene>
<sequence length="177" mass="19945">MQKITRKLTLLLASAISLTALSQCTTKSPADIQPVSQFQLDRYLGTWYEIARLDHSFERGLENISANYSQNPDGTVKVINRGFKTATQQWQEAEGKAKFVADPTTGHLKVSFFGPFYGSYIIFELDHKGYQYALISGPNKNYFWLLARTPELDAKLQSELINLAKAKGFATDQLIFP</sequence>
<dbReference type="InterPro" id="IPR000566">
    <property type="entry name" value="Lipocln_cytosolic_FA-bd_dom"/>
</dbReference>
<evidence type="ECO:0000256" key="10">
    <source>
        <dbReference type="ARBA" id="ARBA00023288"/>
    </source>
</evidence>
<feature type="lipid moiety-binding region" description="N-palmitoyl cysteine" evidence="14">
    <location>
        <position position="24"/>
    </location>
</feature>
<evidence type="ECO:0000313" key="16">
    <source>
        <dbReference type="EMBL" id="MBK1792812.1"/>
    </source>
</evidence>
<dbReference type="InterPro" id="IPR022271">
    <property type="entry name" value="Lipocalin_ApoD"/>
</dbReference>
<dbReference type="AlphaFoldDB" id="A0A8J7MH33"/>
<dbReference type="Gene3D" id="2.40.128.20">
    <property type="match status" value="1"/>
</dbReference>
<evidence type="ECO:0000256" key="9">
    <source>
        <dbReference type="ARBA" id="ARBA00023237"/>
    </source>
</evidence>
<dbReference type="InterPro" id="IPR002446">
    <property type="entry name" value="Lipocalin_bac"/>
</dbReference>
<evidence type="ECO:0000256" key="3">
    <source>
        <dbReference type="ARBA" id="ARBA00006889"/>
    </source>
</evidence>
<dbReference type="InterPro" id="IPR047202">
    <property type="entry name" value="Lipocalin_Blc-like_dom"/>
</dbReference>
<evidence type="ECO:0000256" key="4">
    <source>
        <dbReference type="ARBA" id="ARBA00011738"/>
    </source>
</evidence>
<reference evidence="16" key="1">
    <citation type="submission" date="2021-01" db="EMBL/GenBank/DDBJ databases">
        <title>Modified the classification status of verrucomicrobia.</title>
        <authorList>
            <person name="Feng X."/>
        </authorList>
    </citation>
    <scope>NUCLEOTIDE SEQUENCE</scope>
    <source>
        <strain evidence="16">_KCTC 22039</strain>
    </source>
</reference>
<evidence type="ECO:0000256" key="11">
    <source>
        <dbReference type="ARBA" id="ARBA00057024"/>
    </source>
</evidence>
<evidence type="ECO:0000256" key="14">
    <source>
        <dbReference type="PIRSR" id="PIRSR036893-52"/>
    </source>
</evidence>
<comment type="caution">
    <text evidence="16">The sequence shown here is derived from an EMBL/GenBank/DDBJ whole genome shotgun (WGS) entry which is preliminary data.</text>
</comment>
<dbReference type="PANTHER" id="PTHR10612">
    <property type="entry name" value="APOLIPOPROTEIN D"/>
    <property type="match status" value="1"/>
</dbReference>
<dbReference type="InterPro" id="IPR012674">
    <property type="entry name" value="Calycin"/>
</dbReference>
<feature type="chain" id="PRO_5035350888" description="Outer membrane lipoprotein Blc" evidence="13">
    <location>
        <begin position="23"/>
        <end position="177"/>
    </location>
</feature>
<keyword evidence="8 14" id="KW-0564">Palmitate</keyword>
<dbReference type="CDD" id="cd19438">
    <property type="entry name" value="lipocalin_Blc-like"/>
    <property type="match status" value="1"/>
</dbReference>
<evidence type="ECO:0000256" key="8">
    <source>
        <dbReference type="ARBA" id="ARBA00023139"/>
    </source>
</evidence>
<comment type="subunit">
    <text evidence="4">Homodimer.</text>
</comment>
<keyword evidence="5 13" id="KW-0732">Signal</keyword>
<proteinExistence type="inferred from homology"/>
<dbReference type="Pfam" id="PF08212">
    <property type="entry name" value="Lipocalin_2"/>
    <property type="match status" value="1"/>
</dbReference>
<dbReference type="Proteomes" id="UP000624703">
    <property type="component" value="Unassembled WGS sequence"/>
</dbReference>
<organism evidence="16 17">
    <name type="scientific">Persicirhabdus sediminis</name>
    <dbReference type="NCBI Taxonomy" id="454144"/>
    <lineage>
        <taxon>Bacteria</taxon>
        <taxon>Pseudomonadati</taxon>
        <taxon>Verrucomicrobiota</taxon>
        <taxon>Verrucomicrobiia</taxon>
        <taxon>Verrucomicrobiales</taxon>
        <taxon>Verrucomicrobiaceae</taxon>
        <taxon>Persicirhabdus</taxon>
    </lineage>
</organism>
<keyword evidence="10 14" id="KW-0449">Lipoprotein</keyword>
<dbReference type="GO" id="GO:0009279">
    <property type="term" value="C:cell outer membrane"/>
    <property type="evidence" value="ECO:0007669"/>
    <property type="project" value="UniProtKB-SubCell"/>
</dbReference>
<feature type="domain" description="Lipocalin/cytosolic fatty-acid binding" evidence="15">
    <location>
        <begin position="39"/>
        <end position="176"/>
    </location>
</feature>
<dbReference type="PRINTS" id="PR01171">
    <property type="entry name" value="BCTLIPOCALIN"/>
</dbReference>
<evidence type="ECO:0000256" key="5">
    <source>
        <dbReference type="ARBA" id="ARBA00022729"/>
    </source>
</evidence>
<dbReference type="PANTHER" id="PTHR10612:SF34">
    <property type="entry name" value="APOLIPOPROTEIN D"/>
    <property type="match status" value="1"/>
</dbReference>
<comment type="subcellular location">
    <subcellularLocation>
        <location evidence="1">Cell outer membrane</location>
    </subcellularLocation>
    <subcellularLocation>
        <location evidence="2">Membrane</location>
        <topology evidence="2">Lipid-anchor</topology>
    </subcellularLocation>
</comment>
<dbReference type="SUPFAM" id="SSF50814">
    <property type="entry name" value="Lipocalins"/>
    <property type="match status" value="1"/>
</dbReference>
<feature type="signal peptide" evidence="13">
    <location>
        <begin position="1"/>
        <end position="22"/>
    </location>
</feature>
<protein>
    <recommendedName>
        <fullName evidence="12">Outer membrane lipoprotein Blc</fullName>
    </recommendedName>
</protein>
<keyword evidence="6" id="KW-0446">Lipid-binding</keyword>
<evidence type="ECO:0000259" key="15">
    <source>
        <dbReference type="Pfam" id="PF08212"/>
    </source>
</evidence>
<dbReference type="FunFam" id="2.40.128.20:FF:000002">
    <property type="entry name" value="Outer membrane lipoprotein Blc"/>
    <property type="match status" value="1"/>
</dbReference>
<evidence type="ECO:0000256" key="12">
    <source>
        <dbReference type="ARBA" id="ARBA00071217"/>
    </source>
</evidence>
<evidence type="ECO:0000256" key="6">
    <source>
        <dbReference type="ARBA" id="ARBA00023121"/>
    </source>
</evidence>
<dbReference type="EMBL" id="JAENIM010000047">
    <property type="protein sequence ID" value="MBK1792812.1"/>
    <property type="molecule type" value="Genomic_DNA"/>
</dbReference>
<evidence type="ECO:0000256" key="1">
    <source>
        <dbReference type="ARBA" id="ARBA00004442"/>
    </source>
</evidence>
<comment type="similarity">
    <text evidence="3 13">Belongs to the calycin superfamily. Lipocalin family.</text>
</comment>
<comment type="function">
    <text evidence="11">Involved in the storage or transport of lipids necessary for membrane maintenance under stressful conditions. Displays a binding preference for lysophospholipids.</text>
</comment>
<keyword evidence="17" id="KW-1185">Reference proteome</keyword>
<evidence type="ECO:0000256" key="2">
    <source>
        <dbReference type="ARBA" id="ARBA00004635"/>
    </source>
</evidence>
<keyword evidence="7" id="KW-0472">Membrane</keyword>
<evidence type="ECO:0000313" key="17">
    <source>
        <dbReference type="Proteomes" id="UP000624703"/>
    </source>
</evidence>
<keyword evidence="9" id="KW-0998">Cell outer membrane</keyword>
<dbReference type="PIRSF" id="PIRSF036893">
    <property type="entry name" value="Lipocalin_ApoD"/>
    <property type="match status" value="1"/>
</dbReference>
<dbReference type="GO" id="GO:0008289">
    <property type="term" value="F:lipid binding"/>
    <property type="evidence" value="ECO:0007669"/>
    <property type="project" value="UniProtKB-KW"/>
</dbReference>
<dbReference type="RefSeq" id="WP_200312818.1">
    <property type="nucleotide sequence ID" value="NZ_JAENIM010000047.1"/>
</dbReference>
<feature type="lipid moiety-binding region" description="S-diacylglycerol cysteine" evidence="14">
    <location>
        <position position="24"/>
    </location>
</feature>
<accession>A0A8J7MH33</accession>
<evidence type="ECO:0000256" key="13">
    <source>
        <dbReference type="PIRNR" id="PIRNR036893"/>
    </source>
</evidence>
<evidence type="ECO:0000256" key="7">
    <source>
        <dbReference type="ARBA" id="ARBA00023136"/>
    </source>
</evidence>
<dbReference type="GO" id="GO:0006950">
    <property type="term" value="P:response to stress"/>
    <property type="evidence" value="ECO:0007669"/>
    <property type="project" value="UniProtKB-ARBA"/>
</dbReference>